<evidence type="ECO:0000313" key="2">
    <source>
        <dbReference type="EMBL" id="MTF39803.1"/>
    </source>
</evidence>
<sequence>MANQELINQVRLSIFNLPSPIVNFISRFFPLIVKAIILLLLAISFILLTPQSVNAQTAVNFTYAQLEGEDFSHRDLTGSVFAASNLRNASFYQSNLTNSVMTEGILFGADLRETNFTGSLIDRVTLDFADLRNAIFTDAIATRTRFYDTNIEGADFTGAVIDRYQVALMCDRASGVNSITGVATRDSLGCDFN</sequence>
<dbReference type="Pfam" id="PF00805">
    <property type="entry name" value="Pentapeptide"/>
    <property type="match status" value="2"/>
</dbReference>
<name>A0A844GW53_9CHRO</name>
<dbReference type="InterPro" id="IPR001646">
    <property type="entry name" value="5peptide_repeat"/>
</dbReference>
<organism evidence="2 3">
    <name type="scientific">Cyanobacterium aponinum 0216</name>
    <dbReference type="NCBI Taxonomy" id="2676140"/>
    <lineage>
        <taxon>Bacteria</taxon>
        <taxon>Bacillati</taxon>
        <taxon>Cyanobacteriota</taxon>
        <taxon>Cyanophyceae</taxon>
        <taxon>Oscillatoriophycideae</taxon>
        <taxon>Chroococcales</taxon>
        <taxon>Geminocystaceae</taxon>
        <taxon>Cyanobacterium</taxon>
    </lineage>
</organism>
<dbReference type="RefSeq" id="WP_015219583.1">
    <property type="nucleotide sequence ID" value="NZ_WMIA01000017.1"/>
</dbReference>
<protein>
    <submittedName>
        <fullName evidence="2">Pentapeptide repeat-containing protein</fullName>
    </submittedName>
</protein>
<accession>A0A844GW53</accession>
<keyword evidence="1" id="KW-0812">Transmembrane</keyword>
<evidence type="ECO:0000256" key="1">
    <source>
        <dbReference type="SAM" id="Phobius"/>
    </source>
</evidence>
<dbReference type="Proteomes" id="UP000437131">
    <property type="component" value="Unassembled WGS sequence"/>
</dbReference>
<dbReference type="AlphaFoldDB" id="A0A844GW53"/>
<keyword evidence="1" id="KW-1133">Transmembrane helix</keyword>
<reference evidence="2 3" key="1">
    <citation type="submission" date="2019-11" db="EMBL/GenBank/DDBJ databases">
        <title>Isolation of a new High Light Tolerant Cyanobacteria.</title>
        <authorList>
            <person name="Dobson Z."/>
            <person name="Vaughn N."/>
            <person name="Vaughn M."/>
            <person name="Fromme P."/>
            <person name="Mazor Y."/>
        </authorList>
    </citation>
    <scope>NUCLEOTIDE SEQUENCE [LARGE SCALE GENOMIC DNA]</scope>
    <source>
        <strain evidence="2 3">0216</strain>
    </source>
</reference>
<dbReference type="EMBL" id="WMIA01000017">
    <property type="protein sequence ID" value="MTF39803.1"/>
    <property type="molecule type" value="Genomic_DNA"/>
</dbReference>
<proteinExistence type="predicted"/>
<dbReference type="Gene3D" id="2.160.20.80">
    <property type="entry name" value="E3 ubiquitin-protein ligase SopA"/>
    <property type="match status" value="1"/>
</dbReference>
<feature type="transmembrane region" description="Helical" evidence="1">
    <location>
        <begin position="28"/>
        <end position="48"/>
    </location>
</feature>
<dbReference type="SUPFAM" id="SSF141571">
    <property type="entry name" value="Pentapeptide repeat-like"/>
    <property type="match status" value="1"/>
</dbReference>
<keyword evidence="1" id="KW-0472">Membrane</keyword>
<evidence type="ECO:0000313" key="3">
    <source>
        <dbReference type="Proteomes" id="UP000437131"/>
    </source>
</evidence>
<gene>
    <name evidence="2" type="ORF">GGC33_12830</name>
</gene>
<dbReference type="PANTHER" id="PTHR47200">
    <property type="entry name" value="THYLAKOID LUMENAL 15 KDA PROTEIN 1, CHLOROPLASTIC"/>
    <property type="match status" value="1"/>
</dbReference>
<comment type="caution">
    <text evidence="2">The sequence shown here is derived from an EMBL/GenBank/DDBJ whole genome shotgun (WGS) entry which is preliminary data.</text>
</comment>
<dbReference type="InterPro" id="IPR044213">
    <property type="entry name" value="At2g44920-like"/>
</dbReference>
<dbReference type="PANTHER" id="PTHR47200:SF2">
    <property type="entry name" value="THYLAKOID LUMENAL 15 KDA PROTEIN 1, CHLOROPLASTIC"/>
    <property type="match status" value="1"/>
</dbReference>